<dbReference type="Proteomes" id="UP001500212">
    <property type="component" value="Unassembled WGS sequence"/>
</dbReference>
<dbReference type="RefSeq" id="WP_345352579.1">
    <property type="nucleotide sequence ID" value="NZ_BAABHJ010000005.1"/>
</dbReference>
<gene>
    <name evidence="1" type="ORF">GCM10023195_22740</name>
</gene>
<proteinExistence type="predicted"/>
<reference evidence="2" key="1">
    <citation type="journal article" date="2019" name="Int. J. Syst. Evol. Microbiol.">
        <title>The Global Catalogue of Microorganisms (GCM) 10K type strain sequencing project: providing services to taxonomists for standard genome sequencing and annotation.</title>
        <authorList>
            <consortium name="The Broad Institute Genomics Platform"/>
            <consortium name="The Broad Institute Genome Sequencing Center for Infectious Disease"/>
            <person name="Wu L."/>
            <person name="Ma J."/>
        </authorList>
    </citation>
    <scope>NUCLEOTIDE SEQUENCE [LARGE SCALE GENOMIC DNA]</scope>
    <source>
        <strain evidence="2">JCM 17938</strain>
    </source>
</reference>
<evidence type="ECO:0008006" key="3">
    <source>
        <dbReference type="Google" id="ProtNLM"/>
    </source>
</evidence>
<accession>A0ABP8TEM5</accession>
<organism evidence="1 2">
    <name type="scientific">Actinoallomurus liliacearum</name>
    <dbReference type="NCBI Taxonomy" id="1080073"/>
    <lineage>
        <taxon>Bacteria</taxon>
        <taxon>Bacillati</taxon>
        <taxon>Actinomycetota</taxon>
        <taxon>Actinomycetes</taxon>
        <taxon>Streptosporangiales</taxon>
        <taxon>Thermomonosporaceae</taxon>
        <taxon>Actinoallomurus</taxon>
    </lineage>
</organism>
<evidence type="ECO:0000313" key="2">
    <source>
        <dbReference type="Proteomes" id="UP001500212"/>
    </source>
</evidence>
<name>A0ABP8TEM5_9ACTN</name>
<evidence type="ECO:0000313" key="1">
    <source>
        <dbReference type="EMBL" id="GAA4606340.1"/>
    </source>
</evidence>
<comment type="caution">
    <text evidence="1">The sequence shown here is derived from an EMBL/GenBank/DDBJ whole genome shotgun (WGS) entry which is preliminary data.</text>
</comment>
<keyword evidence="2" id="KW-1185">Reference proteome</keyword>
<sequence>MTTQRPGALMSAHEGLVEAPIDQVRGAVLAVPTGRLRGAEAPLVLGSMDDRYVTVSGGPSTFTAAVAGVPLTIEVDRDAGWVQARGQWWWCGRFQVAEHAEGTLVTQQTFNCATGPVARLVPLTVGRGHRANGRGALLRVLEELAGRLHCAARPLSD</sequence>
<protein>
    <recommendedName>
        <fullName evidence="3">Polyketide cyclase / dehydrase and lipid transport</fullName>
    </recommendedName>
</protein>
<dbReference type="EMBL" id="BAABHJ010000005">
    <property type="protein sequence ID" value="GAA4606340.1"/>
    <property type="molecule type" value="Genomic_DNA"/>
</dbReference>